<dbReference type="EMBL" id="JRLW01000008">
    <property type="protein sequence ID" value="KGO89453.1"/>
    <property type="molecule type" value="Genomic_DNA"/>
</dbReference>
<evidence type="ECO:0000256" key="6">
    <source>
        <dbReference type="HAMAP-Rule" id="MF_00313"/>
    </source>
</evidence>
<comment type="catalytic activity">
    <reaction evidence="5 6">
        <text>L-glutamine + H2O = L-glutamate + NH4(+)</text>
        <dbReference type="Rhea" id="RHEA:15889"/>
        <dbReference type="ChEBI" id="CHEBI:15377"/>
        <dbReference type="ChEBI" id="CHEBI:28938"/>
        <dbReference type="ChEBI" id="CHEBI:29985"/>
        <dbReference type="ChEBI" id="CHEBI:58359"/>
        <dbReference type="EC" id="3.5.1.2"/>
    </reaction>
</comment>
<comment type="caution">
    <text evidence="6">Lacks conserved residue(s) required for the propagation of feature annotation.</text>
</comment>
<dbReference type="RefSeq" id="WP_026979251.1">
    <property type="nucleotide sequence ID" value="NZ_AUCZ01000003.1"/>
</dbReference>
<dbReference type="InterPro" id="IPR012338">
    <property type="entry name" value="Beta-lactam/transpept-like"/>
</dbReference>
<dbReference type="PANTHER" id="PTHR12544">
    <property type="entry name" value="GLUTAMINASE"/>
    <property type="match status" value="1"/>
</dbReference>
<evidence type="ECO:0000256" key="2">
    <source>
        <dbReference type="ARBA" id="ARBA00011881"/>
    </source>
</evidence>
<feature type="binding site" evidence="6">
    <location>
        <position position="164"/>
    </location>
    <ligand>
        <name>substrate</name>
    </ligand>
</feature>
<feature type="binding site" evidence="6">
    <location>
        <position position="63"/>
    </location>
    <ligand>
        <name>substrate</name>
    </ligand>
</feature>
<dbReference type="GO" id="GO:0006543">
    <property type="term" value="P:L-glutamine catabolic process"/>
    <property type="evidence" value="ECO:0007669"/>
    <property type="project" value="TreeGrafter"/>
</dbReference>
<comment type="subunit">
    <text evidence="2 6">Homotetramer.</text>
</comment>
<evidence type="ECO:0000313" key="8">
    <source>
        <dbReference type="Proteomes" id="UP000030121"/>
    </source>
</evidence>
<comment type="similarity">
    <text evidence="1 6">Belongs to the glutaminase family.</text>
</comment>
<dbReference type="AlphaFoldDB" id="A0A0A2MDA9"/>
<feature type="binding site" evidence="6">
    <location>
        <position position="239"/>
    </location>
    <ligand>
        <name>substrate</name>
    </ligand>
</feature>
<keyword evidence="4 6" id="KW-0378">Hydrolase</keyword>
<evidence type="ECO:0000256" key="5">
    <source>
        <dbReference type="ARBA" id="ARBA00049534"/>
    </source>
</evidence>
<dbReference type="HAMAP" id="MF_00313">
    <property type="entry name" value="Glutaminase"/>
    <property type="match status" value="1"/>
</dbReference>
<dbReference type="EC" id="3.5.1.2" evidence="3 6"/>
<dbReference type="Pfam" id="PF04960">
    <property type="entry name" value="Glutaminase"/>
    <property type="match status" value="1"/>
</dbReference>
<keyword evidence="6" id="KW-0007">Acetylation</keyword>
<dbReference type="NCBIfam" id="NF002132">
    <property type="entry name" value="PRK00971.1-1"/>
    <property type="match status" value="1"/>
</dbReference>
<dbReference type="GO" id="GO:0004359">
    <property type="term" value="F:glutaminase activity"/>
    <property type="evidence" value="ECO:0007669"/>
    <property type="project" value="UniProtKB-UniRule"/>
</dbReference>
<evidence type="ECO:0000256" key="4">
    <source>
        <dbReference type="ARBA" id="ARBA00022801"/>
    </source>
</evidence>
<dbReference type="Proteomes" id="UP000030121">
    <property type="component" value="Unassembled WGS sequence"/>
</dbReference>
<organism evidence="7 8">
    <name type="scientific">Flavobacterium suncheonense GH29-5 = DSM 17707</name>
    <dbReference type="NCBI Taxonomy" id="1121899"/>
    <lineage>
        <taxon>Bacteria</taxon>
        <taxon>Pseudomonadati</taxon>
        <taxon>Bacteroidota</taxon>
        <taxon>Flavobacteriia</taxon>
        <taxon>Flavobacteriales</taxon>
        <taxon>Flavobacteriaceae</taxon>
        <taxon>Flavobacterium</taxon>
    </lineage>
</organism>
<feature type="binding site" evidence="6">
    <location>
        <position position="157"/>
    </location>
    <ligand>
        <name>substrate</name>
    </ligand>
</feature>
<comment type="caution">
    <text evidence="7">The sequence shown here is derived from an EMBL/GenBank/DDBJ whole genome shotgun (WGS) entry which is preliminary data.</text>
</comment>
<dbReference type="FunFam" id="3.40.710.10:FF:000005">
    <property type="entry name" value="Glutaminase"/>
    <property type="match status" value="1"/>
</dbReference>
<evidence type="ECO:0000256" key="1">
    <source>
        <dbReference type="ARBA" id="ARBA00011076"/>
    </source>
</evidence>
<dbReference type="NCBIfam" id="TIGR03814">
    <property type="entry name" value="Gln_ase"/>
    <property type="match status" value="1"/>
</dbReference>
<keyword evidence="8" id="KW-1185">Reference proteome</keyword>
<proteinExistence type="inferred from homology"/>
<dbReference type="OrthoDB" id="9788822at2"/>
<evidence type="ECO:0000313" key="7">
    <source>
        <dbReference type="EMBL" id="KGO89453.1"/>
    </source>
</evidence>
<feature type="binding site" evidence="6">
    <location>
        <position position="113"/>
    </location>
    <ligand>
        <name>substrate</name>
    </ligand>
</feature>
<dbReference type="eggNOG" id="COG2066">
    <property type="taxonomic scope" value="Bacteria"/>
</dbReference>
<evidence type="ECO:0000256" key="3">
    <source>
        <dbReference type="ARBA" id="ARBA00012918"/>
    </source>
</evidence>
<accession>A0A0A2MDA9</accession>
<dbReference type="NCBIfam" id="NF002133">
    <property type="entry name" value="PRK00971.1-2"/>
    <property type="match status" value="1"/>
</dbReference>
<sequence>MDFRAILEEIYTEAKALPAIGTVASTIPELAKINPDKFGMHLTTIDGQDFGIGDSEEKFSIQSVSKALTVAYAFSILGEKVWERVGVEPSGNPFNSLVQLEYEKGIPRNPFINAGALVIADILITHLKNPKQELLNFIRTLSGFETINFNEEVAKSEKDTGFRNAALCNFLKSFGNIHNDVDEVLDFYFHQCSLEMTCKELAHSFFFFANEGKTRNGNQILSQSQVKRLNALMQTCGFYDESGEFTYRVGLPGKSGIGGGIGALFPKNFAVATWSPRLNEKGNSELGMYALEQLTTKTGMSIF</sequence>
<dbReference type="GO" id="GO:0006537">
    <property type="term" value="P:glutamate biosynthetic process"/>
    <property type="evidence" value="ECO:0007669"/>
    <property type="project" value="TreeGrafter"/>
</dbReference>
<dbReference type="SUPFAM" id="SSF56601">
    <property type="entry name" value="beta-lactamase/transpeptidase-like"/>
    <property type="match status" value="1"/>
</dbReference>
<gene>
    <name evidence="6" type="primary">glsA</name>
    <name evidence="7" type="ORF">Q764_06665</name>
</gene>
<dbReference type="InterPro" id="IPR015868">
    <property type="entry name" value="Glutaminase"/>
</dbReference>
<dbReference type="STRING" id="1121899.GCA_000430025_00455"/>
<protein>
    <recommendedName>
        <fullName evidence="3 6">Glutaminase</fullName>
        <ecNumber evidence="3 6">3.5.1.2</ecNumber>
    </recommendedName>
</protein>
<reference evidence="7 8" key="1">
    <citation type="submission" date="2013-09" db="EMBL/GenBank/DDBJ databases">
        <authorList>
            <person name="Zeng Z."/>
            <person name="Chen C."/>
        </authorList>
    </citation>
    <scope>NUCLEOTIDE SEQUENCE [LARGE SCALE GENOMIC DNA]</scope>
    <source>
        <strain evidence="7 8">GH29-5</strain>
    </source>
</reference>
<feature type="binding site" evidence="6">
    <location>
        <position position="188"/>
    </location>
    <ligand>
        <name>substrate</name>
    </ligand>
</feature>
<name>A0A0A2MDA9_9FLAO</name>
<dbReference type="PANTHER" id="PTHR12544:SF29">
    <property type="entry name" value="GLUTAMINASE"/>
    <property type="match status" value="1"/>
</dbReference>
<dbReference type="Gene3D" id="3.40.710.10">
    <property type="entry name" value="DD-peptidase/beta-lactamase superfamily"/>
    <property type="match status" value="1"/>
</dbReference>